<keyword evidence="2" id="KW-1133">Transmembrane helix</keyword>
<reference evidence="4 5" key="1">
    <citation type="submission" date="2017-06" db="EMBL/GenBank/DDBJ databases">
        <title>A platform for efficient transgenesis in Macrostomum lignano, a flatworm model organism for stem cell research.</title>
        <authorList>
            <person name="Berezikov E."/>
        </authorList>
    </citation>
    <scope>NUCLEOTIDE SEQUENCE [LARGE SCALE GENOMIC DNA]</scope>
    <source>
        <strain evidence="4">DV1</strain>
        <tissue evidence="4">Whole organism</tissue>
    </source>
</reference>
<name>A0A267E0Y7_9PLAT</name>
<comment type="caution">
    <text evidence="4">The sequence shown here is derived from an EMBL/GenBank/DDBJ whole genome shotgun (WGS) entry which is preliminary data.</text>
</comment>
<dbReference type="GO" id="GO:0031966">
    <property type="term" value="C:mitochondrial membrane"/>
    <property type="evidence" value="ECO:0007669"/>
    <property type="project" value="TreeGrafter"/>
</dbReference>
<evidence type="ECO:0000256" key="1">
    <source>
        <dbReference type="ARBA" id="ARBA00005280"/>
    </source>
</evidence>
<evidence type="ECO:0000256" key="2">
    <source>
        <dbReference type="SAM" id="Phobius"/>
    </source>
</evidence>
<feature type="transmembrane region" description="Helical" evidence="2">
    <location>
        <begin position="95"/>
        <end position="115"/>
    </location>
</feature>
<dbReference type="OrthoDB" id="156886at2759"/>
<sequence length="200" mass="21296">FIASAMLSASRAIIRISTHSNFLSLPPSCQSSQRSLCQASQAEEQLAGSNYRLVYRGPKNAMVRGVKAFSLATSSAGLCGQAFVIMAGRGGAVDAVLIGGLGLFSLATPLLLHLFTSSYVFWLFANTDGTAYRAVTKTVLLRNRFIDFRPDEVALTETGIPFANLSVPSNGAKLFVDAASSLDFDSVAKIFQQTTGRSSK</sequence>
<feature type="non-terminal residue" evidence="4">
    <location>
        <position position="1"/>
    </location>
</feature>
<dbReference type="EMBL" id="NIVC01002789">
    <property type="protein sequence ID" value="PAA55200.1"/>
    <property type="molecule type" value="Genomic_DNA"/>
</dbReference>
<protein>
    <recommendedName>
        <fullName evidence="6">Transmembrane protein 70</fullName>
    </recommendedName>
</protein>
<accession>A0A267E0Y7</accession>
<evidence type="ECO:0000313" key="5">
    <source>
        <dbReference type="Proteomes" id="UP000215902"/>
    </source>
</evidence>
<evidence type="ECO:0000313" key="4">
    <source>
        <dbReference type="EMBL" id="PAA55200.1"/>
    </source>
</evidence>
<proteinExistence type="inferred from homology"/>
<dbReference type="STRING" id="282301.A0A267E0Y7"/>
<organism evidence="4 5">
    <name type="scientific">Macrostomum lignano</name>
    <dbReference type="NCBI Taxonomy" id="282301"/>
    <lineage>
        <taxon>Eukaryota</taxon>
        <taxon>Metazoa</taxon>
        <taxon>Spiralia</taxon>
        <taxon>Lophotrochozoa</taxon>
        <taxon>Platyhelminthes</taxon>
        <taxon>Rhabditophora</taxon>
        <taxon>Macrostomorpha</taxon>
        <taxon>Macrostomida</taxon>
        <taxon>Macrostomidae</taxon>
        <taxon>Macrostomum</taxon>
    </lineage>
</organism>
<dbReference type="PANTHER" id="PTHR13281:SF0">
    <property type="entry name" value="TRANSMEMBRANE PROTEIN 70, MITOCHONDRIAL"/>
    <property type="match status" value="1"/>
</dbReference>
<dbReference type="Pfam" id="PF06979">
    <property type="entry name" value="TMEM70"/>
    <property type="match status" value="1"/>
</dbReference>
<evidence type="ECO:0000313" key="3">
    <source>
        <dbReference type="EMBL" id="PAA54234.1"/>
    </source>
</evidence>
<keyword evidence="2" id="KW-0812">Transmembrane</keyword>
<dbReference type="PANTHER" id="PTHR13281">
    <property type="entry name" value="TRANSMEMBRANE PROTEIN 70, MITOCHONDRIAL"/>
    <property type="match status" value="1"/>
</dbReference>
<dbReference type="AlphaFoldDB" id="A0A267E0Y7"/>
<evidence type="ECO:0008006" key="6">
    <source>
        <dbReference type="Google" id="ProtNLM"/>
    </source>
</evidence>
<dbReference type="InterPro" id="IPR009724">
    <property type="entry name" value="TMEM70"/>
</dbReference>
<dbReference type="GO" id="GO:0033615">
    <property type="term" value="P:mitochondrial proton-transporting ATP synthase complex assembly"/>
    <property type="evidence" value="ECO:0007669"/>
    <property type="project" value="TreeGrafter"/>
</dbReference>
<keyword evidence="5" id="KW-1185">Reference proteome</keyword>
<gene>
    <name evidence="3" type="ORF">BOX15_Mlig004019g1</name>
    <name evidence="4" type="ORF">BOX15_Mlig017907g1</name>
</gene>
<feature type="transmembrane region" description="Helical" evidence="2">
    <location>
        <begin position="68"/>
        <end position="89"/>
    </location>
</feature>
<dbReference type="InterPro" id="IPR045325">
    <property type="entry name" value="TMEM70/TMEM186/TMEM223"/>
</dbReference>
<dbReference type="Proteomes" id="UP000215902">
    <property type="component" value="Unassembled WGS sequence"/>
</dbReference>
<comment type="similarity">
    <text evidence="1">Belongs to the TMEM70 family.</text>
</comment>
<keyword evidence="2" id="KW-0472">Membrane</keyword>
<dbReference type="EMBL" id="NIVC01002947">
    <property type="protein sequence ID" value="PAA54234.1"/>
    <property type="molecule type" value="Genomic_DNA"/>
</dbReference>